<organism evidence="1 2">
    <name type="scientific">Sediminibacterium ginsengisoli</name>
    <dbReference type="NCBI Taxonomy" id="413434"/>
    <lineage>
        <taxon>Bacteria</taxon>
        <taxon>Pseudomonadati</taxon>
        <taxon>Bacteroidota</taxon>
        <taxon>Chitinophagia</taxon>
        <taxon>Chitinophagales</taxon>
        <taxon>Chitinophagaceae</taxon>
        <taxon>Sediminibacterium</taxon>
    </lineage>
</organism>
<dbReference type="STRING" id="413434.SAMN04488132_11028"/>
<accession>A0A1T4QZU0</accession>
<sequence>MREDNKRWLLSMMKTSGSKRDRLQNGRYADERHLQKNIDPENLPSHESIKSTSKFYNGKINYGLLVRFLRGQTGNDWNEVYSEIISRIPTKLLDYKDMVFNFVADKVEMIDGRPWNKKTQQFIRTDEPYKTVHFTERKLQPEETEFYVDPNTNKLVQIQRKSYKKYHSGT</sequence>
<proteinExistence type="predicted"/>
<dbReference type="EMBL" id="FUWH01000010">
    <property type="protein sequence ID" value="SKA09332.1"/>
    <property type="molecule type" value="Genomic_DNA"/>
</dbReference>
<name>A0A1T4QZU0_9BACT</name>
<evidence type="ECO:0000313" key="1">
    <source>
        <dbReference type="EMBL" id="SKA09332.1"/>
    </source>
</evidence>
<dbReference type="OrthoDB" id="450143at2"/>
<dbReference type="Proteomes" id="UP000190888">
    <property type="component" value="Unassembled WGS sequence"/>
</dbReference>
<protein>
    <submittedName>
        <fullName evidence="1">Uncharacterized protein</fullName>
    </submittedName>
</protein>
<dbReference type="RefSeq" id="WP_078832279.1">
    <property type="nucleotide sequence ID" value="NZ_FUWH01000010.1"/>
</dbReference>
<keyword evidence="2" id="KW-1185">Reference proteome</keyword>
<gene>
    <name evidence="1" type="ORF">SAMN04488132_11028</name>
</gene>
<dbReference type="AlphaFoldDB" id="A0A1T4QZU0"/>
<evidence type="ECO:0000313" key="2">
    <source>
        <dbReference type="Proteomes" id="UP000190888"/>
    </source>
</evidence>
<reference evidence="1 2" key="1">
    <citation type="submission" date="2017-02" db="EMBL/GenBank/DDBJ databases">
        <authorList>
            <person name="Peterson S.W."/>
        </authorList>
    </citation>
    <scope>NUCLEOTIDE SEQUENCE [LARGE SCALE GENOMIC DNA]</scope>
    <source>
        <strain evidence="1 2">DSM 22335</strain>
    </source>
</reference>